<dbReference type="InterPro" id="IPR025443">
    <property type="entry name" value="DUF4307"/>
</dbReference>
<keyword evidence="1" id="KW-1133">Transmembrane helix</keyword>
<dbReference type="Proteomes" id="UP000024001">
    <property type="component" value="Unassembled WGS sequence"/>
</dbReference>
<dbReference type="AlphaFoldDB" id="A0A031FQT5"/>
<proteinExistence type="predicted"/>
<comment type="caution">
    <text evidence="2">The sequence shown here is derived from an EMBL/GenBank/DDBJ whole genome shotgun (WGS) entry which is preliminary data.</text>
</comment>
<dbReference type="RefSeq" id="WP_036312291.1">
    <property type="nucleotide sequence ID" value="NZ_JFYO01000006.1"/>
</dbReference>
<keyword evidence="1" id="KW-0812">Transmembrane</keyword>
<keyword evidence="1" id="KW-0472">Membrane</keyword>
<evidence type="ECO:0000313" key="3">
    <source>
        <dbReference type="Proteomes" id="UP000024001"/>
    </source>
</evidence>
<gene>
    <name evidence="2" type="ORF">BW34_02172</name>
</gene>
<name>A0A031FQT5_9MICO</name>
<evidence type="ECO:0000313" key="2">
    <source>
        <dbReference type="EMBL" id="EZP26968.1"/>
    </source>
</evidence>
<feature type="transmembrane region" description="Helical" evidence="1">
    <location>
        <begin position="25"/>
        <end position="43"/>
    </location>
</feature>
<evidence type="ECO:0000256" key="1">
    <source>
        <dbReference type="SAM" id="Phobius"/>
    </source>
</evidence>
<protein>
    <submittedName>
        <fullName evidence="2">Transcriptional regulator</fullName>
    </submittedName>
</protein>
<dbReference type="Pfam" id="PF14155">
    <property type="entry name" value="DUF4307"/>
    <property type="match status" value="1"/>
</dbReference>
<sequence length="134" mass="14687">MTLTDVDRKLAERYGRTRSAASRRWSWVIVGVIAVAATGLLGWSTVANAINTVDADTTGFTLVDEHAVEVRFQVSIRPDTRVACSLEAQDPEHGIVGFRVVELTASDDHTRSVTERIPTIAEATTGFVRSCWIL</sequence>
<dbReference type="OrthoDB" id="4793644at2"/>
<dbReference type="PATRIC" id="fig|273677.3.peg.2153"/>
<accession>A0A031FQT5</accession>
<organism evidence="2 3">
    <name type="scientific">Microbacterium oleivorans</name>
    <dbReference type="NCBI Taxonomy" id="273677"/>
    <lineage>
        <taxon>Bacteria</taxon>
        <taxon>Bacillati</taxon>
        <taxon>Actinomycetota</taxon>
        <taxon>Actinomycetes</taxon>
        <taxon>Micrococcales</taxon>
        <taxon>Microbacteriaceae</taxon>
        <taxon>Microbacterium</taxon>
    </lineage>
</organism>
<keyword evidence="3" id="KW-1185">Reference proteome</keyword>
<reference evidence="2 3" key="1">
    <citation type="submission" date="2014-03" db="EMBL/GenBank/DDBJ databases">
        <title>Draft Genome Sequences of 13 Willow Endophytes.</title>
        <authorList>
            <person name="Gan H.Y."/>
            <person name="Gan H.M."/>
            <person name="Savka M.A."/>
            <person name="Hudson A.O."/>
        </authorList>
    </citation>
    <scope>NUCLEOTIDE SEQUENCE [LARGE SCALE GENOMIC DNA]</scope>
    <source>
        <strain evidence="2 3">RIT293</strain>
    </source>
</reference>
<dbReference type="eggNOG" id="ENOG5033B4I">
    <property type="taxonomic scope" value="Bacteria"/>
</dbReference>
<dbReference type="EMBL" id="JFYO01000006">
    <property type="protein sequence ID" value="EZP26968.1"/>
    <property type="molecule type" value="Genomic_DNA"/>
</dbReference>